<dbReference type="EMBL" id="PJQM01001097">
    <property type="protein sequence ID" value="RCI03227.1"/>
    <property type="molecule type" value="Genomic_DNA"/>
</dbReference>
<protein>
    <recommendedName>
        <fullName evidence="3">Negative elongation factor B</fullName>
    </recommendedName>
</protein>
<dbReference type="AlphaFoldDB" id="A0A367KM16"/>
<accession>A0A367KM16</accession>
<name>A0A367KM16_RHIST</name>
<keyword evidence="2" id="KW-1185">Reference proteome</keyword>
<reference evidence="1 2" key="1">
    <citation type="journal article" date="2018" name="G3 (Bethesda)">
        <title>Phylogenetic and Phylogenomic Definition of Rhizopus Species.</title>
        <authorList>
            <person name="Gryganskyi A.P."/>
            <person name="Golan J."/>
            <person name="Dolatabadi S."/>
            <person name="Mondo S."/>
            <person name="Robb S."/>
            <person name="Idnurm A."/>
            <person name="Muszewska A."/>
            <person name="Steczkiewicz K."/>
            <person name="Masonjones S."/>
            <person name="Liao H.L."/>
            <person name="Gajdeczka M.T."/>
            <person name="Anike F."/>
            <person name="Vuek A."/>
            <person name="Anishchenko I.M."/>
            <person name="Voigt K."/>
            <person name="de Hoog G.S."/>
            <person name="Smith M.E."/>
            <person name="Heitman J."/>
            <person name="Vilgalys R."/>
            <person name="Stajich J.E."/>
        </authorList>
    </citation>
    <scope>NUCLEOTIDE SEQUENCE [LARGE SCALE GENOMIC DNA]</scope>
    <source>
        <strain evidence="1 2">LSU 92-RS-03</strain>
    </source>
</reference>
<dbReference type="GO" id="GO:0034244">
    <property type="term" value="P:negative regulation of transcription elongation by RNA polymerase II"/>
    <property type="evidence" value="ECO:0007669"/>
    <property type="project" value="TreeGrafter"/>
</dbReference>
<dbReference type="OrthoDB" id="5548359at2759"/>
<dbReference type="Pfam" id="PF06209">
    <property type="entry name" value="COBRA1"/>
    <property type="match status" value="1"/>
</dbReference>
<evidence type="ECO:0000313" key="1">
    <source>
        <dbReference type="EMBL" id="RCI03227.1"/>
    </source>
</evidence>
<comment type="caution">
    <text evidence="1">The sequence shown here is derived from an EMBL/GenBank/DDBJ whole genome shotgun (WGS) entry which is preliminary data.</text>
</comment>
<evidence type="ECO:0000313" key="2">
    <source>
        <dbReference type="Proteomes" id="UP000253551"/>
    </source>
</evidence>
<sequence>MSGNKKQLIGPVEEEIRTLLSQSGDPLEAIRAIQRDYGLDLVGIDDMYPLLDLCGCSRLEIHSACLNALNKAIVEHIEKPSFQLENFYDLFNKTFPYIHIPLMQPIPMALLKKFERHIEEDIIEKLKSDMTVFDNCPMNIKQRVWKQDESFFQQTMISLLNDYHHDESLQLLALNLKPDSYQEMIEERRTHPIVHKVMSTIGKDPQIYRMFIDMIRVVFEATPYSSLCSLRVDVLMNFHDMESLQILDIDRCHQLIWSLDSCVRNQNMDETIIEKIKECFDNVRNGSPLYADFAMVLMDPMISNFLASTIIKWLRNNVENNLQRDNLEELTNYNAKLLNLAENAPKAVANNAKVPKLDKDLKENFWNAICKVMLEEGHDRTHPMAEKTSNVILSLLKRTDIARKVFVHYLVERVFEGDIGTLHRCLPLLLQTWPTDLEEDVTIYRQTYLSFVKTMIDMIIKRYLINCVAEVQWRQVIMEGFLLKVVAWDGRIHEQMIRFLAEFFMDPKVLLKLGPQVAILVEWADIIVTHGFKDDKNAKTLKDLYAYLLSRSNSVLNGEFRIAPAAVINFCTS</sequence>
<organism evidence="1 2">
    <name type="scientific">Rhizopus stolonifer</name>
    <name type="common">Rhizopus nigricans</name>
    <dbReference type="NCBI Taxonomy" id="4846"/>
    <lineage>
        <taxon>Eukaryota</taxon>
        <taxon>Fungi</taxon>
        <taxon>Fungi incertae sedis</taxon>
        <taxon>Mucoromycota</taxon>
        <taxon>Mucoromycotina</taxon>
        <taxon>Mucoromycetes</taxon>
        <taxon>Mucorales</taxon>
        <taxon>Mucorineae</taxon>
        <taxon>Rhizopodaceae</taxon>
        <taxon>Rhizopus</taxon>
    </lineage>
</organism>
<dbReference type="Proteomes" id="UP000253551">
    <property type="component" value="Unassembled WGS sequence"/>
</dbReference>
<dbReference type="InterPro" id="IPR010405">
    <property type="entry name" value="COBRA1"/>
</dbReference>
<dbReference type="GO" id="GO:0032021">
    <property type="term" value="C:NELF complex"/>
    <property type="evidence" value="ECO:0007669"/>
    <property type="project" value="TreeGrafter"/>
</dbReference>
<dbReference type="STRING" id="4846.A0A367KM16"/>
<dbReference type="PANTHER" id="PTHR13503">
    <property type="entry name" value="NEGATIVE ELONGATION FACTOR COMPLEX MEMBER B"/>
    <property type="match status" value="1"/>
</dbReference>
<evidence type="ECO:0008006" key="3">
    <source>
        <dbReference type="Google" id="ProtNLM"/>
    </source>
</evidence>
<dbReference type="PANTHER" id="PTHR13503:SF3">
    <property type="entry name" value="NEGATIVE ELONGATION FACTOR B"/>
    <property type="match status" value="1"/>
</dbReference>
<gene>
    <name evidence="1" type="ORF">CU098_008761</name>
</gene>
<proteinExistence type="predicted"/>